<dbReference type="Pfam" id="PF14378">
    <property type="entry name" value="PAP2_3"/>
    <property type="match status" value="1"/>
</dbReference>
<evidence type="ECO:0000313" key="3">
    <source>
        <dbReference type="EMBL" id="VWB26919.1"/>
    </source>
</evidence>
<feature type="transmembrane region" description="Helical" evidence="1">
    <location>
        <begin position="264"/>
        <end position="281"/>
    </location>
</feature>
<protein>
    <submittedName>
        <fullName evidence="3">PAP2 family protein</fullName>
    </submittedName>
</protein>
<evidence type="ECO:0000259" key="2">
    <source>
        <dbReference type="Pfam" id="PF14378"/>
    </source>
</evidence>
<feature type="domain" description="Inositolphosphotransferase Aur1/Ipt1" evidence="2">
    <location>
        <begin position="123"/>
        <end position="303"/>
    </location>
</feature>
<dbReference type="EMBL" id="CABVQD010000002">
    <property type="protein sequence ID" value="VWB26919.1"/>
    <property type="molecule type" value="Genomic_DNA"/>
</dbReference>
<dbReference type="AlphaFoldDB" id="A0A6J5D2H3"/>
<dbReference type="GO" id="GO:0016020">
    <property type="term" value="C:membrane"/>
    <property type="evidence" value="ECO:0007669"/>
    <property type="project" value="UniProtKB-SubCell"/>
</dbReference>
<keyword evidence="4" id="KW-1185">Reference proteome</keyword>
<accession>A0A6J5D2H3</accession>
<reference evidence="3 4" key="1">
    <citation type="submission" date="2019-09" db="EMBL/GenBank/DDBJ databases">
        <authorList>
            <person name="Depoorter E."/>
        </authorList>
    </citation>
    <scope>NUCLEOTIDE SEQUENCE [LARGE SCALE GENOMIC DNA]</scope>
    <source>
        <strain evidence="3">LMG 30113</strain>
    </source>
</reference>
<keyword evidence="1" id="KW-0472">Membrane</keyword>
<feature type="transmembrane region" description="Helical" evidence="1">
    <location>
        <begin position="236"/>
        <end position="257"/>
    </location>
</feature>
<gene>
    <name evidence="3" type="ORF">BPA30113_00984</name>
</gene>
<feature type="transmembrane region" description="Helical" evidence="1">
    <location>
        <begin position="287"/>
        <end position="305"/>
    </location>
</feature>
<feature type="transmembrane region" description="Helical" evidence="1">
    <location>
        <begin position="183"/>
        <end position="202"/>
    </location>
</feature>
<name>A0A6J5D2H3_9BURK</name>
<feature type="transmembrane region" description="Helical" evidence="1">
    <location>
        <begin position="21"/>
        <end position="42"/>
    </location>
</feature>
<keyword evidence="1" id="KW-1133">Transmembrane helix</keyword>
<proteinExistence type="predicted"/>
<keyword evidence="1" id="KW-0812">Transmembrane</keyword>
<feature type="transmembrane region" description="Helical" evidence="1">
    <location>
        <begin position="89"/>
        <end position="114"/>
    </location>
</feature>
<feature type="transmembrane region" description="Helical" evidence="1">
    <location>
        <begin position="48"/>
        <end position="69"/>
    </location>
</feature>
<evidence type="ECO:0000313" key="4">
    <source>
        <dbReference type="Proteomes" id="UP000494330"/>
    </source>
</evidence>
<dbReference type="InterPro" id="IPR026841">
    <property type="entry name" value="Aur1/Ipt1"/>
</dbReference>
<dbReference type="Proteomes" id="UP000494330">
    <property type="component" value="Unassembled WGS sequence"/>
</dbReference>
<evidence type="ECO:0000256" key="1">
    <source>
        <dbReference type="SAM" id="Phobius"/>
    </source>
</evidence>
<feature type="transmembrane region" description="Helical" evidence="1">
    <location>
        <begin position="153"/>
        <end position="171"/>
    </location>
</feature>
<sequence length="322" mass="36010">MSNNYSSGAGVKHKIWASYAIAWMLIAAVFTIDFTTMGSVGLSIRPDWFPRFAKLGVISALLCCCLFNVERIQRYRSVAQRLRCRDLALAIFCLLTIAVYGQAAAIASYVAAALGRPAVQDVLLGWERSVGFDWLKTYRWIGEYKRLQPILRIAYGSAFIQMIVYCFLFGLLRRRQELCEMMLIFVVSLLIVLPVAALYPAASPFAHFGITDPGTVSQVTDFYHVRRGELKVIDPFAVQGIVSMPSFHAVLALMLIYVVRNFRVLLGVSLGLNGLMLVSTFSVGGHYLADIGAGVMVGIATIWWMRHWFSVYAARKWPVLNN</sequence>
<organism evidence="3 4">
    <name type="scientific">Burkholderia paludis</name>
    <dbReference type="NCBI Taxonomy" id="1506587"/>
    <lineage>
        <taxon>Bacteria</taxon>
        <taxon>Pseudomonadati</taxon>
        <taxon>Pseudomonadota</taxon>
        <taxon>Betaproteobacteria</taxon>
        <taxon>Burkholderiales</taxon>
        <taxon>Burkholderiaceae</taxon>
        <taxon>Burkholderia</taxon>
        <taxon>Burkholderia cepacia complex</taxon>
    </lineage>
</organism>